<dbReference type="Proteomes" id="UP001195483">
    <property type="component" value="Unassembled WGS sequence"/>
</dbReference>
<gene>
    <name evidence="1" type="ORF">CHS0354_007664</name>
</gene>
<keyword evidence="2" id="KW-1185">Reference proteome</keyword>
<sequence length="64" mass="6967">MMLPLDKDNYIRIATIDPDGDHVACSMATYVEGGIASNNPLPNVTVTKEAMNSKAIYISLVRKV</sequence>
<organism evidence="1 2">
    <name type="scientific">Potamilus streckersoni</name>
    <dbReference type="NCBI Taxonomy" id="2493646"/>
    <lineage>
        <taxon>Eukaryota</taxon>
        <taxon>Metazoa</taxon>
        <taxon>Spiralia</taxon>
        <taxon>Lophotrochozoa</taxon>
        <taxon>Mollusca</taxon>
        <taxon>Bivalvia</taxon>
        <taxon>Autobranchia</taxon>
        <taxon>Heteroconchia</taxon>
        <taxon>Palaeoheterodonta</taxon>
        <taxon>Unionida</taxon>
        <taxon>Unionoidea</taxon>
        <taxon>Unionidae</taxon>
        <taxon>Ambleminae</taxon>
        <taxon>Lampsilini</taxon>
        <taxon>Potamilus</taxon>
    </lineage>
</organism>
<dbReference type="AlphaFoldDB" id="A0AAE0VWI8"/>
<comment type="caution">
    <text evidence="1">The sequence shown here is derived from an EMBL/GenBank/DDBJ whole genome shotgun (WGS) entry which is preliminary data.</text>
</comment>
<name>A0AAE0VWI8_9BIVA</name>
<evidence type="ECO:0000313" key="1">
    <source>
        <dbReference type="EMBL" id="KAK3591812.1"/>
    </source>
</evidence>
<reference evidence="1" key="3">
    <citation type="submission" date="2023-05" db="EMBL/GenBank/DDBJ databases">
        <authorList>
            <person name="Smith C.H."/>
        </authorList>
    </citation>
    <scope>NUCLEOTIDE SEQUENCE</scope>
    <source>
        <strain evidence="1">CHS0354</strain>
        <tissue evidence="1">Mantle</tissue>
    </source>
</reference>
<accession>A0AAE0VWI8</accession>
<reference evidence="1" key="2">
    <citation type="journal article" date="2021" name="Genome Biol. Evol.">
        <title>Developing a high-quality reference genome for a parasitic bivalve with doubly uniparental inheritance (Bivalvia: Unionida).</title>
        <authorList>
            <person name="Smith C.H."/>
        </authorList>
    </citation>
    <scope>NUCLEOTIDE SEQUENCE</scope>
    <source>
        <strain evidence="1">CHS0354</strain>
        <tissue evidence="1">Mantle</tissue>
    </source>
</reference>
<reference evidence="1" key="1">
    <citation type="journal article" date="2021" name="Genome Biol. Evol.">
        <title>A High-Quality Reference Genome for a Parasitic Bivalve with Doubly Uniparental Inheritance (Bivalvia: Unionida).</title>
        <authorList>
            <person name="Smith C.H."/>
        </authorList>
    </citation>
    <scope>NUCLEOTIDE SEQUENCE</scope>
    <source>
        <strain evidence="1">CHS0354</strain>
    </source>
</reference>
<protein>
    <submittedName>
        <fullName evidence="1">Uncharacterized protein</fullName>
    </submittedName>
</protein>
<dbReference type="EMBL" id="JAEAOA010000520">
    <property type="protein sequence ID" value="KAK3591812.1"/>
    <property type="molecule type" value="Genomic_DNA"/>
</dbReference>
<proteinExistence type="predicted"/>
<evidence type="ECO:0000313" key="2">
    <source>
        <dbReference type="Proteomes" id="UP001195483"/>
    </source>
</evidence>